<evidence type="ECO:0000256" key="1">
    <source>
        <dbReference type="ARBA" id="ARBA00004985"/>
    </source>
</evidence>
<dbReference type="GO" id="GO:0005737">
    <property type="term" value="C:cytoplasm"/>
    <property type="evidence" value="ECO:0007669"/>
    <property type="project" value="UniProtKB-SubCell"/>
</dbReference>
<evidence type="ECO:0000256" key="3">
    <source>
        <dbReference type="ARBA" id="ARBA00022650"/>
    </source>
</evidence>
<dbReference type="EMBL" id="QRZV01000002">
    <property type="protein sequence ID" value="RGW10109.1"/>
    <property type="molecule type" value="Genomic_DNA"/>
</dbReference>
<dbReference type="NCBIfam" id="TIGR00407">
    <property type="entry name" value="proA"/>
    <property type="match status" value="1"/>
</dbReference>
<sequence length="438" mass="46558">MTTTAMEETNPVSGGVFDAVCAMADRAAEAQRALAKSTTDVKNGLLAAIADALDARADEIAAANALDMSQAFDEGMDAGKLDRLKFDVPRIAASAQDMRHVATLPDPVGQVVRGFEAPNGLRLQQVRVPMGVIGMIYEARPNVTVDVVSLCIKSGNAALLRGGHAAERTNAATLAIVKDVLAELHFDAALVDTVDPYGREGATALMEARGHVDLLVPRGSARLIQAVVRNSKVPVIETGAGNVHIYVDRSADLTKAIPILLNAKTQRVGVCNAAEKLIVHRDVAEAFLPMAAQALANAHVAIHADEVSYRIIGEANIRDIELLEADASDWGTEYLALEIGVRVVDSIDDAIAHINTYSTHHTESILAEDYGAVERFTKDIDSAVVMVNASTRFTDGGVFGFGAELGISTQKMHARGPMGLQEMTTTKWIGYGTGQVRA</sequence>
<dbReference type="Proteomes" id="UP000265970">
    <property type="component" value="Unassembled WGS sequence"/>
</dbReference>
<protein>
    <recommendedName>
        <fullName evidence="7">Gamma-glutamyl phosphate reductase</fullName>
        <shortName evidence="7">GPR</shortName>
        <ecNumber evidence="7">1.2.1.41</ecNumber>
    </recommendedName>
    <alternativeName>
        <fullName evidence="7">Glutamate-5-semialdehyde dehydrogenase</fullName>
    </alternativeName>
    <alternativeName>
        <fullName evidence="7">Glutamyl-gamma-semialdehyde dehydrogenase</fullName>
        <shortName evidence="7">GSA dehydrogenase</shortName>
    </alternativeName>
</protein>
<dbReference type="GO" id="GO:0055129">
    <property type="term" value="P:L-proline biosynthetic process"/>
    <property type="evidence" value="ECO:0007669"/>
    <property type="project" value="UniProtKB-UniRule"/>
</dbReference>
<comment type="function">
    <text evidence="7">Catalyzes the NADPH-dependent reduction of L-glutamate 5-phosphate into L-glutamate 5-semialdehyde and phosphate. The product spontaneously undergoes cyclization to form 1-pyrroline-5-carboxylate.</text>
</comment>
<name>A0A395XFM8_9BIFI</name>
<dbReference type="CDD" id="cd07079">
    <property type="entry name" value="ALDH_F18-19_ProA-GPR"/>
    <property type="match status" value="1"/>
</dbReference>
<dbReference type="HAMAP" id="MF_00412">
    <property type="entry name" value="ProA"/>
    <property type="match status" value="1"/>
</dbReference>
<feature type="domain" description="Aldehyde dehydrogenase" evidence="8">
    <location>
        <begin position="20"/>
        <end position="304"/>
    </location>
</feature>
<accession>A0A395XFM8</accession>
<evidence type="ECO:0000256" key="2">
    <source>
        <dbReference type="ARBA" id="ARBA00022605"/>
    </source>
</evidence>
<evidence type="ECO:0000313" key="10">
    <source>
        <dbReference type="Proteomes" id="UP000265970"/>
    </source>
</evidence>
<evidence type="ECO:0000256" key="6">
    <source>
        <dbReference type="ARBA" id="ARBA00049024"/>
    </source>
</evidence>
<proteinExistence type="inferred from homology"/>
<dbReference type="InterPro" id="IPR016161">
    <property type="entry name" value="Ald_DH/histidinol_DH"/>
</dbReference>
<dbReference type="Gene3D" id="3.40.605.10">
    <property type="entry name" value="Aldehyde Dehydrogenase, Chain A, domain 1"/>
    <property type="match status" value="1"/>
</dbReference>
<keyword evidence="2 7" id="KW-0028">Amino-acid biosynthesis</keyword>
<dbReference type="InterPro" id="IPR000965">
    <property type="entry name" value="GPR_dom"/>
</dbReference>
<evidence type="ECO:0000256" key="7">
    <source>
        <dbReference type="HAMAP-Rule" id="MF_00412"/>
    </source>
</evidence>
<comment type="caution">
    <text evidence="9">The sequence shown here is derived from an EMBL/GenBank/DDBJ whole genome shotgun (WGS) entry which is preliminary data.</text>
</comment>
<dbReference type="InterPro" id="IPR012134">
    <property type="entry name" value="Glu-5-SA_DH"/>
</dbReference>
<comment type="catalytic activity">
    <reaction evidence="6 7">
        <text>L-glutamate 5-semialdehyde + phosphate + NADP(+) = L-glutamyl 5-phosphate + NADPH + H(+)</text>
        <dbReference type="Rhea" id="RHEA:19541"/>
        <dbReference type="ChEBI" id="CHEBI:15378"/>
        <dbReference type="ChEBI" id="CHEBI:43474"/>
        <dbReference type="ChEBI" id="CHEBI:57783"/>
        <dbReference type="ChEBI" id="CHEBI:58066"/>
        <dbReference type="ChEBI" id="CHEBI:58274"/>
        <dbReference type="ChEBI" id="CHEBI:58349"/>
        <dbReference type="EC" id="1.2.1.41"/>
    </reaction>
</comment>
<gene>
    <name evidence="7" type="primary">proA</name>
    <name evidence="9" type="ORF">DWV92_05920</name>
</gene>
<keyword evidence="7" id="KW-0963">Cytoplasm</keyword>
<evidence type="ECO:0000313" key="9">
    <source>
        <dbReference type="EMBL" id="RGW10109.1"/>
    </source>
</evidence>
<comment type="subcellular location">
    <subcellularLocation>
        <location evidence="7">Cytoplasm</location>
    </subcellularLocation>
</comment>
<comment type="similarity">
    <text evidence="7">Belongs to the gamma-glutamyl phosphate reductase family.</text>
</comment>
<evidence type="ECO:0000259" key="8">
    <source>
        <dbReference type="Pfam" id="PF00171"/>
    </source>
</evidence>
<reference evidence="9 10" key="1">
    <citation type="submission" date="2018-08" db="EMBL/GenBank/DDBJ databases">
        <title>A genome reference for cultivated species of the human gut microbiota.</title>
        <authorList>
            <person name="Zou Y."/>
            <person name="Xue W."/>
            <person name="Luo G."/>
        </authorList>
    </citation>
    <scope>NUCLEOTIDE SEQUENCE [LARGE SCALE GENOMIC DNA]</scope>
    <source>
        <strain evidence="9 10">AF13-3LB</strain>
    </source>
</reference>
<dbReference type="PANTHER" id="PTHR11063">
    <property type="entry name" value="GLUTAMATE SEMIALDEHYDE DEHYDROGENASE"/>
    <property type="match status" value="1"/>
</dbReference>
<dbReference type="RefSeq" id="WP_118239250.1">
    <property type="nucleotide sequence ID" value="NZ_JAIZHC010000017.1"/>
</dbReference>
<keyword evidence="4 7" id="KW-0521">NADP</keyword>
<dbReference type="NCBIfam" id="NF001221">
    <property type="entry name" value="PRK00197.1"/>
    <property type="match status" value="1"/>
</dbReference>
<dbReference type="GO" id="GO:0050661">
    <property type="term" value="F:NADP binding"/>
    <property type="evidence" value="ECO:0007669"/>
    <property type="project" value="InterPro"/>
</dbReference>
<dbReference type="InterPro" id="IPR020593">
    <property type="entry name" value="G-glutamylP_reductase_CS"/>
</dbReference>
<dbReference type="AlphaFoldDB" id="A0A395XFM8"/>
<comment type="pathway">
    <text evidence="1 7">Amino-acid biosynthesis; L-proline biosynthesis; L-glutamate 5-semialdehyde from L-glutamate: step 2/2.</text>
</comment>
<dbReference type="InterPro" id="IPR015590">
    <property type="entry name" value="Aldehyde_DH_dom"/>
</dbReference>
<dbReference type="FunFam" id="3.40.309.10:FF:000006">
    <property type="entry name" value="Gamma-glutamyl phosphate reductase"/>
    <property type="match status" value="1"/>
</dbReference>
<dbReference type="PIRSF" id="PIRSF000151">
    <property type="entry name" value="GPR"/>
    <property type="match status" value="1"/>
</dbReference>
<organism evidence="9 10">
    <name type="scientific">Bifidobacterium pseudolongum</name>
    <dbReference type="NCBI Taxonomy" id="1694"/>
    <lineage>
        <taxon>Bacteria</taxon>
        <taxon>Bacillati</taxon>
        <taxon>Actinomycetota</taxon>
        <taxon>Actinomycetes</taxon>
        <taxon>Bifidobacteriales</taxon>
        <taxon>Bifidobacteriaceae</taxon>
        <taxon>Bifidobacterium</taxon>
    </lineage>
</organism>
<dbReference type="EC" id="1.2.1.41" evidence="7"/>
<dbReference type="SUPFAM" id="SSF53720">
    <property type="entry name" value="ALDH-like"/>
    <property type="match status" value="1"/>
</dbReference>
<keyword evidence="3 7" id="KW-0641">Proline biosynthesis</keyword>
<dbReference type="GO" id="GO:0004350">
    <property type="term" value="F:glutamate-5-semialdehyde dehydrogenase activity"/>
    <property type="evidence" value="ECO:0007669"/>
    <property type="project" value="UniProtKB-UniRule"/>
</dbReference>
<dbReference type="InterPro" id="IPR016162">
    <property type="entry name" value="Ald_DH_N"/>
</dbReference>
<evidence type="ECO:0000256" key="5">
    <source>
        <dbReference type="ARBA" id="ARBA00023002"/>
    </source>
</evidence>
<dbReference type="Pfam" id="PF00171">
    <property type="entry name" value="Aldedh"/>
    <property type="match status" value="1"/>
</dbReference>
<dbReference type="PROSITE" id="PS01223">
    <property type="entry name" value="PROA"/>
    <property type="match status" value="1"/>
</dbReference>
<dbReference type="UniPathway" id="UPA00098">
    <property type="reaction ID" value="UER00360"/>
</dbReference>
<evidence type="ECO:0000256" key="4">
    <source>
        <dbReference type="ARBA" id="ARBA00022857"/>
    </source>
</evidence>
<keyword evidence="5 7" id="KW-0560">Oxidoreductase</keyword>
<dbReference type="InterPro" id="IPR016163">
    <property type="entry name" value="Ald_DH_C"/>
</dbReference>
<dbReference type="PANTHER" id="PTHR11063:SF8">
    <property type="entry name" value="DELTA-1-PYRROLINE-5-CARBOXYLATE SYNTHASE"/>
    <property type="match status" value="1"/>
</dbReference>
<dbReference type="Gene3D" id="3.40.309.10">
    <property type="entry name" value="Aldehyde Dehydrogenase, Chain A, domain 2"/>
    <property type="match status" value="1"/>
</dbReference>